<evidence type="ECO:0000313" key="5">
    <source>
        <dbReference type="EMBL" id="TDD49645.1"/>
    </source>
</evidence>
<accession>A0A4R4YW34</accession>
<comment type="caution">
    <text evidence="5">The sequence shown here is derived from an EMBL/GenBank/DDBJ whole genome shotgun (WGS) entry which is preliminary data.</text>
</comment>
<evidence type="ECO:0000256" key="2">
    <source>
        <dbReference type="ARBA" id="ARBA00093789"/>
    </source>
</evidence>
<keyword evidence="6" id="KW-1185">Reference proteome</keyword>
<keyword evidence="1" id="KW-0051">Antiviral defense</keyword>
<reference evidence="5 6" key="1">
    <citation type="submission" date="2019-03" db="EMBL/GenBank/DDBJ databases">
        <title>Draft genome sequences of novel Actinobacteria.</title>
        <authorList>
            <person name="Sahin N."/>
            <person name="Ay H."/>
            <person name="Saygin H."/>
        </authorList>
    </citation>
    <scope>NUCLEOTIDE SEQUENCE [LARGE SCALE GENOMIC DNA]</scope>
    <source>
        <strain evidence="5 6">7K502</strain>
    </source>
</reference>
<sequence length="421" mass="46061">MKVLLLTARIRLETEGGVVGTEVPTERGSDLRLRRDPAGGIHLPGTTVAGSLREHCGEELDDLFGSKPEERKDPDSEDFALTPSAIQVLGTRYRPAVDDPGRDETGHHARTAIDRSRGAARNNALHRVEQLPRGTEFDIMLRWNNPDQRREAFLTKLKSWHPRLGRGVTTGAGKCRLIGWGAADYDLTTPEGLLHWVRRTGLDSYPEPTSQPVPAPAAEPLLNVRMTIVDGLHCGTGDEDKPEQAPREIFRLDDAPAIPGSTLKGIMRSRAEYICRVVGVPACNGQEDDECRPCRIFGSGGHESARRGAIVVRTAVIENPVVEKERPHVAIDRFSGGYKDGALYKDELVVAGQFRLRIDQIGKLEDGDLPLLNAVIADLNDGLIGIGQSTMRGYGTVRVADSDWREPDLSSLASTLRKDAA</sequence>
<comment type="subunit">
    <text evidence="2">Part of the Csm effector complex that includes Cas10, Csm2, Csm3, Csm4 and Csm5.</text>
</comment>
<evidence type="ECO:0000259" key="4">
    <source>
        <dbReference type="Pfam" id="PF03787"/>
    </source>
</evidence>
<dbReference type="PANTHER" id="PTHR35579">
    <property type="entry name" value="CRISPR SYSTEM CMS ENDORIBONUCLEASE CSM3"/>
    <property type="match status" value="1"/>
</dbReference>
<dbReference type="EMBL" id="SMKW01000024">
    <property type="protein sequence ID" value="TDD49645.1"/>
    <property type="molecule type" value="Genomic_DNA"/>
</dbReference>
<feature type="compositionally biased region" description="Basic and acidic residues" evidence="3">
    <location>
        <begin position="95"/>
        <end position="117"/>
    </location>
</feature>
<dbReference type="PANTHER" id="PTHR35579:SF6">
    <property type="entry name" value="DUF324 DOMAIN-CONTAINING PROTEIN"/>
    <property type="match status" value="1"/>
</dbReference>
<dbReference type="CDD" id="cd09726">
    <property type="entry name" value="RAMP_I_III"/>
    <property type="match status" value="2"/>
</dbReference>
<dbReference type="Proteomes" id="UP000294947">
    <property type="component" value="Unassembled WGS sequence"/>
</dbReference>
<dbReference type="OrthoDB" id="5242922at2"/>
<feature type="region of interest" description="Disordered" evidence="3">
    <location>
        <begin position="95"/>
        <end position="121"/>
    </location>
</feature>
<dbReference type="AlphaFoldDB" id="A0A4R4YW34"/>
<protein>
    <submittedName>
        <fullName evidence="5">DNA repair protein</fullName>
    </submittedName>
</protein>
<evidence type="ECO:0000256" key="1">
    <source>
        <dbReference type="ARBA" id="ARBA00023118"/>
    </source>
</evidence>
<evidence type="ECO:0000313" key="6">
    <source>
        <dbReference type="Proteomes" id="UP000294947"/>
    </source>
</evidence>
<dbReference type="InterPro" id="IPR005537">
    <property type="entry name" value="RAMP_III_fam"/>
</dbReference>
<evidence type="ECO:0000256" key="3">
    <source>
        <dbReference type="SAM" id="MobiDB-lite"/>
    </source>
</evidence>
<dbReference type="GO" id="GO:0051607">
    <property type="term" value="P:defense response to virus"/>
    <property type="evidence" value="ECO:0007669"/>
    <property type="project" value="UniProtKB-KW"/>
</dbReference>
<name>A0A4R4YW34_9PSEU</name>
<feature type="domain" description="CRISPR type III-associated protein" evidence="4">
    <location>
        <begin position="24"/>
        <end position="175"/>
    </location>
</feature>
<organism evidence="5 6">
    <name type="scientific">Saccharopolyspora elongata</name>
    <dbReference type="NCBI Taxonomy" id="2530387"/>
    <lineage>
        <taxon>Bacteria</taxon>
        <taxon>Bacillati</taxon>
        <taxon>Actinomycetota</taxon>
        <taxon>Actinomycetes</taxon>
        <taxon>Pseudonocardiales</taxon>
        <taxon>Pseudonocardiaceae</taxon>
        <taxon>Saccharopolyspora</taxon>
    </lineage>
</organism>
<gene>
    <name evidence="5" type="ORF">E1288_19240</name>
</gene>
<dbReference type="Pfam" id="PF03787">
    <property type="entry name" value="RAMPs"/>
    <property type="match status" value="2"/>
</dbReference>
<dbReference type="InterPro" id="IPR052216">
    <property type="entry name" value="CRISPR_Csm3_endoribonuclease"/>
</dbReference>
<proteinExistence type="predicted"/>
<dbReference type="RefSeq" id="WP_132486993.1">
    <property type="nucleotide sequence ID" value="NZ_SMKW01000024.1"/>
</dbReference>
<feature type="domain" description="CRISPR type III-associated protein" evidence="4">
    <location>
        <begin position="228"/>
        <end position="398"/>
    </location>
</feature>